<dbReference type="InterPro" id="IPR019028">
    <property type="entry name" value="CBM_49"/>
</dbReference>
<feature type="signal peptide" evidence="1">
    <location>
        <begin position="1"/>
        <end position="19"/>
    </location>
</feature>
<organism evidence="3 4">
    <name type="scientific">Heterostelium pallidum (strain ATCC 26659 / Pp 5 / PN500)</name>
    <name type="common">Cellular slime mold</name>
    <name type="synonym">Polysphondylium pallidum</name>
    <dbReference type="NCBI Taxonomy" id="670386"/>
    <lineage>
        <taxon>Eukaryota</taxon>
        <taxon>Amoebozoa</taxon>
        <taxon>Evosea</taxon>
        <taxon>Eumycetozoa</taxon>
        <taxon>Dictyostelia</taxon>
        <taxon>Acytosteliales</taxon>
        <taxon>Acytosteliaceae</taxon>
        <taxon>Heterostelium</taxon>
    </lineage>
</organism>
<evidence type="ECO:0000313" key="3">
    <source>
        <dbReference type="EMBL" id="EFA79354.1"/>
    </source>
</evidence>
<evidence type="ECO:0000259" key="2">
    <source>
        <dbReference type="SMART" id="SM01063"/>
    </source>
</evidence>
<dbReference type="Pfam" id="PF09478">
    <property type="entry name" value="CBM49"/>
    <property type="match status" value="1"/>
</dbReference>
<dbReference type="RefSeq" id="XP_020431475.1">
    <property type="nucleotide sequence ID" value="XM_020578606.1"/>
</dbReference>
<sequence>MKIIILLSILFIYLNIVKSVDPPPTHSLMTLTQYNAITIKENGVWTRTQFNVTVRNNMNIFSVLDVNIECMDDSLHLRYPSDIKDVELVSPNVYHLPKYLREQGGLKPQSSFSFLYINEGHNPAHFGLSNIVFNESDK</sequence>
<dbReference type="PANTHER" id="PTHR36560">
    <property type="entry name" value="CELLULOSE-BINDING DOMAIN-CONTAINING PROTEIN"/>
    <property type="match status" value="1"/>
</dbReference>
<dbReference type="SMART" id="SM01063">
    <property type="entry name" value="CBM49"/>
    <property type="match status" value="1"/>
</dbReference>
<protein>
    <submittedName>
        <fullName evidence="3">Cellulose-binding domain-containing protein</fullName>
    </submittedName>
</protein>
<accession>D3BGX0</accession>
<keyword evidence="4" id="KW-1185">Reference proteome</keyword>
<feature type="chain" id="PRO_5003042249" evidence="1">
    <location>
        <begin position="20"/>
        <end position="138"/>
    </location>
</feature>
<dbReference type="PANTHER" id="PTHR36560:SF1">
    <property type="entry name" value="CELLULOSE-BINDING DOMAIN-CONTAINING PROTEIN"/>
    <property type="match status" value="1"/>
</dbReference>
<dbReference type="Proteomes" id="UP000001396">
    <property type="component" value="Unassembled WGS sequence"/>
</dbReference>
<comment type="caution">
    <text evidence="3">The sequence shown here is derived from an EMBL/GenBank/DDBJ whole genome shotgun (WGS) entry which is preliminary data.</text>
</comment>
<feature type="domain" description="Carbohydrate binding" evidence="2">
    <location>
        <begin position="37"/>
        <end position="121"/>
    </location>
</feature>
<gene>
    <name evidence="3" type="primary">ecmF</name>
    <name evidence="3" type="ORF">PPL_07772</name>
</gene>
<proteinExistence type="predicted"/>
<keyword evidence="1" id="KW-0732">Signal</keyword>
<reference evidence="3 4" key="1">
    <citation type="journal article" date="2011" name="Genome Res.">
        <title>Phylogeny-wide analysis of social amoeba genomes highlights ancient origins for complex intercellular communication.</title>
        <authorList>
            <person name="Heidel A.J."/>
            <person name="Lawal H.M."/>
            <person name="Felder M."/>
            <person name="Schilde C."/>
            <person name="Helps N.R."/>
            <person name="Tunggal B."/>
            <person name="Rivero F."/>
            <person name="John U."/>
            <person name="Schleicher M."/>
            <person name="Eichinger L."/>
            <person name="Platzer M."/>
            <person name="Noegel A.A."/>
            <person name="Schaap P."/>
            <person name="Gloeckner G."/>
        </authorList>
    </citation>
    <scope>NUCLEOTIDE SEQUENCE [LARGE SCALE GENOMIC DNA]</scope>
    <source>
        <strain evidence="4">ATCC 26659 / Pp 5 / PN500</strain>
    </source>
</reference>
<dbReference type="InParanoid" id="D3BGX0"/>
<dbReference type="GeneID" id="31363253"/>
<name>D3BGX0_HETP5</name>
<evidence type="ECO:0000256" key="1">
    <source>
        <dbReference type="SAM" id="SignalP"/>
    </source>
</evidence>
<dbReference type="AlphaFoldDB" id="D3BGX0"/>
<evidence type="ECO:0000313" key="4">
    <source>
        <dbReference type="Proteomes" id="UP000001396"/>
    </source>
</evidence>
<dbReference type="GO" id="GO:0030248">
    <property type="term" value="F:cellulose binding"/>
    <property type="evidence" value="ECO:0007669"/>
    <property type="project" value="TreeGrafter"/>
</dbReference>
<dbReference type="EMBL" id="ADBJ01000035">
    <property type="protein sequence ID" value="EFA79354.1"/>
    <property type="molecule type" value="Genomic_DNA"/>
</dbReference>